<gene>
    <name evidence="2" type="ORF">ODALV1_LOCUS3598</name>
</gene>
<feature type="compositionally biased region" description="Low complexity" evidence="1">
    <location>
        <begin position="113"/>
        <end position="178"/>
    </location>
</feature>
<feature type="compositionally biased region" description="Polar residues" evidence="1">
    <location>
        <begin position="180"/>
        <end position="194"/>
    </location>
</feature>
<comment type="caution">
    <text evidence="2">The sequence shown here is derived from an EMBL/GenBank/DDBJ whole genome shotgun (WGS) entry which is preliminary data.</text>
</comment>
<accession>A0ABP1PTE1</accession>
<evidence type="ECO:0000313" key="3">
    <source>
        <dbReference type="Proteomes" id="UP001642540"/>
    </source>
</evidence>
<protein>
    <submittedName>
        <fullName evidence="2">Uncharacterized protein</fullName>
    </submittedName>
</protein>
<dbReference type="EMBL" id="CAXLJM020000012">
    <property type="protein sequence ID" value="CAL8076809.1"/>
    <property type="molecule type" value="Genomic_DNA"/>
</dbReference>
<feature type="region of interest" description="Disordered" evidence="1">
    <location>
        <begin position="437"/>
        <end position="457"/>
    </location>
</feature>
<feature type="region of interest" description="Disordered" evidence="1">
    <location>
        <begin position="66"/>
        <end position="236"/>
    </location>
</feature>
<evidence type="ECO:0000313" key="2">
    <source>
        <dbReference type="EMBL" id="CAL8076809.1"/>
    </source>
</evidence>
<sequence>MDNFQILVYTIATASWISAGPVPGTPAGALGEVSNREIPHVNAEGNGDLMSLLGLIAVPNVEDTSSFHDGLRMKRSGPKPNSTEEHSNSINNQTLSNPTEHNTTTNSHHDTTPKPTTLKHTTTHRPTTTHTKSTTAHHPTTAHTTTNHPTTAHTTTHRPTTAHTATHHLTTAHTTAHPNQHISPASSHNNTGITGRSMVSPPPPPSKHSSSNKKTTKKPQVGTQINASTKGHSEHDLSLTTKAVGITGRALELPVITNATQKPYTSNATTHLEGKDIKNMSTVQDKKLNQQPRSETKEQSPLAEVNVVSPLSNVTKFLNENISISQQTSGNTSHPTNLSYGQRTPVKSMSLWHRIKLVAQQQNVSHCPDVEDLIEGSHTVKAEIEEADTLHEDLTALLDAAGKSLKSSKNCLNRMVAEIKIALSLKSEDFKTKIEERNEKHLHHHSNTTIKAKPAKGASLSAKMKKTAVEAEKILFQLI</sequence>
<evidence type="ECO:0000256" key="1">
    <source>
        <dbReference type="SAM" id="MobiDB-lite"/>
    </source>
</evidence>
<organism evidence="2 3">
    <name type="scientific">Orchesella dallaii</name>
    <dbReference type="NCBI Taxonomy" id="48710"/>
    <lineage>
        <taxon>Eukaryota</taxon>
        <taxon>Metazoa</taxon>
        <taxon>Ecdysozoa</taxon>
        <taxon>Arthropoda</taxon>
        <taxon>Hexapoda</taxon>
        <taxon>Collembola</taxon>
        <taxon>Entomobryomorpha</taxon>
        <taxon>Entomobryoidea</taxon>
        <taxon>Orchesellidae</taxon>
        <taxon>Orchesellinae</taxon>
        <taxon>Orchesella</taxon>
    </lineage>
</organism>
<reference evidence="2 3" key="1">
    <citation type="submission" date="2024-08" db="EMBL/GenBank/DDBJ databases">
        <authorList>
            <person name="Cucini C."/>
            <person name="Frati F."/>
        </authorList>
    </citation>
    <scope>NUCLEOTIDE SEQUENCE [LARGE SCALE GENOMIC DNA]</scope>
</reference>
<proteinExistence type="predicted"/>
<dbReference type="Proteomes" id="UP001642540">
    <property type="component" value="Unassembled WGS sequence"/>
</dbReference>
<keyword evidence="3" id="KW-1185">Reference proteome</keyword>
<feature type="compositionally biased region" description="Polar residues" evidence="1">
    <location>
        <begin position="221"/>
        <end position="230"/>
    </location>
</feature>
<name>A0ABP1PTE1_9HEXA</name>
<feature type="compositionally biased region" description="Low complexity" evidence="1">
    <location>
        <begin position="97"/>
        <end position="106"/>
    </location>
</feature>